<dbReference type="RefSeq" id="WP_010409925.1">
    <property type="nucleotide sequence ID" value="NZ_MCRM02000001.1"/>
</dbReference>
<organism evidence="8 9">
    <name type="scientific">Leptospira inadai serovar Lyme</name>
    <dbReference type="NCBI Taxonomy" id="293084"/>
    <lineage>
        <taxon>Bacteria</taxon>
        <taxon>Pseudomonadati</taxon>
        <taxon>Spirochaetota</taxon>
        <taxon>Spirochaetia</taxon>
        <taxon>Leptospirales</taxon>
        <taxon>Leptospiraceae</taxon>
        <taxon>Leptospira</taxon>
    </lineage>
</organism>
<keyword evidence="5 7" id="KW-0663">Pyridoxal phosphate</keyword>
<evidence type="ECO:0000313" key="9">
    <source>
        <dbReference type="Proteomes" id="UP000094669"/>
    </source>
</evidence>
<comment type="caution">
    <text evidence="8">The sequence shown here is derived from an EMBL/GenBank/DDBJ whole genome shotgun (WGS) entry which is preliminary data.</text>
</comment>
<comment type="similarity">
    <text evidence="2 7">Belongs to the glycogen phosphorylase family.</text>
</comment>
<evidence type="ECO:0000256" key="7">
    <source>
        <dbReference type="RuleBase" id="RU000587"/>
    </source>
</evidence>
<dbReference type="InterPro" id="IPR000811">
    <property type="entry name" value="Glyco_trans_35"/>
</dbReference>
<dbReference type="PANTHER" id="PTHR11468">
    <property type="entry name" value="GLYCOGEN PHOSPHORYLASE"/>
    <property type="match status" value="1"/>
</dbReference>
<keyword evidence="4 7" id="KW-0808">Transferase</keyword>
<protein>
    <recommendedName>
        <fullName evidence="7">Alpha-1,4 glucan phosphorylase</fullName>
        <ecNumber evidence="7">2.4.1.1</ecNumber>
    </recommendedName>
</protein>
<dbReference type="NCBIfam" id="TIGR02093">
    <property type="entry name" value="P_ylase"/>
    <property type="match status" value="1"/>
</dbReference>
<keyword evidence="6 7" id="KW-0119">Carbohydrate metabolism</keyword>
<dbReference type="PANTHER" id="PTHR11468:SF3">
    <property type="entry name" value="GLYCOGEN PHOSPHORYLASE, LIVER FORM"/>
    <property type="match status" value="1"/>
</dbReference>
<reference evidence="8" key="1">
    <citation type="submission" date="2018-01" db="EMBL/GenBank/DDBJ databases">
        <title>Genomic characterization of Leptospira inadai serogroup Lyme isolated from captured rat in Brazil and comparative analysis with human reference strain.</title>
        <authorList>
            <person name="Moreno L.Z."/>
            <person name="Loureiro A.P."/>
            <person name="Miraglia F."/>
            <person name="Kremer F.S."/>
            <person name="Eslabao M.R."/>
            <person name="Dellagostin O.A."/>
            <person name="Lilenbaum W."/>
            <person name="Moreno A.M."/>
        </authorList>
    </citation>
    <scope>NUCLEOTIDE SEQUENCE [LARGE SCALE GENOMIC DNA]</scope>
    <source>
        <strain evidence="8">M34/99</strain>
    </source>
</reference>
<dbReference type="PIRSF" id="PIRSF000460">
    <property type="entry name" value="Pprylas_GlgP"/>
    <property type="match status" value="1"/>
</dbReference>
<evidence type="ECO:0000313" key="8">
    <source>
        <dbReference type="EMBL" id="PNV76976.1"/>
    </source>
</evidence>
<comment type="catalytic activity">
    <reaction evidence="7">
        <text>[(1-&gt;4)-alpha-D-glucosyl](n) + phosphate = [(1-&gt;4)-alpha-D-glucosyl](n-1) + alpha-D-glucose 1-phosphate</text>
        <dbReference type="Rhea" id="RHEA:41732"/>
        <dbReference type="Rhea" id="RHEA-COMP:9584"/>
        <dbReference type="Rhea" id="RHEA-COMP:9586"/>
        <dbReference type="ChEBI" id="CHEBI:15444"/>
        <dbReference type="ChEBI" id="CHEBI:43474"/>
        <dbReference type="ChEBI" id="CHEBI:58601"/>
        <dbReference type="EC" id="2.4.1.1"/>
    </reaction>
</comment>
<evidence type="ECO:0000256" key="4">
    <source>
        <dbReference type="ARBA" id="ARBA00022679"/>
    </source>
</evidence>
<dbReference type="EC" id="2.4.1.1" evidence="7"/>
<evidence type="ECO:0000256" key="3">
    <source>
        <dbReference type="ARBA" id="ARBA00022676"/>
    </source>
</evidence>
<dbReference type="Gene3D" id="3.40.50.2000">
    <property type="entry name" value="Glycogen Phosphorylase B"/>
    <property type="match status" value="2"/>
</dbReference>
<evidence type="ECO:0000256" key="5">
    <source>
        <dbReference type="ARBA" id="ARBA00022898"/>
    </source>
</evidence>
<keyword evidence="9" id="KW-1185">Reference proteome</keyword>
<gene>
    <name evidence="8" type="ORF">BES34_001510</name>
</gene>
<dbReference type="EMBL" id="MCRM02000001">
    <property type="protein sequence ID" value="PNV76976.1"/>
    <property type="molecule type" value="Genomic_DNA"/>
</dbReference>
<evidence type="ECO:0000256" key="1">
    <source>
        <dbReference type="ARBA" id="ARBA00001933"/>
    </source>
</evidence>
<keyword evidence="3 7" id="KW-0328">Glycosyltransferase</keyword>
<sequence>MRGRHNKLWKLFESNSKINEKLLRRSIARRLEYDLGKYKRTIRNQDLYQALALSIRDILISRWNEFQDSVRSTRGKRIYYISMEFLIGTLLESNLINLGLKDLTARVLRDFGYNMGKIAAEEHDAALGNGGLGRLAACFLESMATLNIPCQGNGIRYEYGIFHQKIEDGYQKEAPDNWLSQENPWEISRFDLSYPVHFYGSVVPKSLPDGRTKSLWIPGETIIAQAYDILIPGYNTKSVANLRLWKSKSSAEFNLDYFNHGDYLKAVEDKEKGENISKILYPNDNIIQGKELRLKQEYLLTSATIQDALRTFIEEEGGDPVWEHLPDRAFFQMNDTHPSLGVPELMRLLVDKHGLEWEKAWSITKECFGYTNHTVMPEALETWNVDLLGWLLPRHLEIIYSINYYFIEHLKKRGEKREVITSLSLVSETLPKSIRMSHLAIIGSKSVNGVSELHTSIIKEKLFPDFDRIYPGKFRNVTNGITYRRWLLVSNPGLTKLISDSIGNEWQANLNILHKLEPFISDAGFREKWRLCRRENRIQLASIISRSCDLKVDPDSIFDAQVKRIHEYKRQLLNVLRIIRDYRRILEEPNWDYTPRTIIFSGKAAPGYYRAKKIIKLIHSVAGAVNGNSKVRDKLKVVFLPDYRVSLADRIFPACDVSEQISTAGTEASGTGNMKFALSGAITIGTLDGANIEILEDVKSENFYVFGKTISELTKMEMEGYSSILLYEHDGLIHELVNSLRDDFLAGNSADLFEDLVSSITDEGDRYFVLADLHSYLEQQDLISKDFKDTESWTKKSIINTCKSIRFSSDNTVRKYADQIWKVSPVVC</sequence>
<dbReference type="SUPFAM" id="SSF53756">
    <property type="entry name" value="UDP-Glycosyltransferase/glycogen phosphorylase"/>
    <property type="match status" value="1"/>
</dbReference>
<proteinExistence type="inferred from homology"/>
<dbReference type="Pfam" id="PF00343">
    <property type="entry name" value="Phosphorylase"/>
    <property type="match status" value="1"/>
</dbReference>
<name>A0ABX4YNZ2_9LEPT</name>
<comment type="function">
    <text evidence="7">Allosteric enzyme that catalyzes the rate-limiting step in glycogen catabolism, the phosphorolytic cleavage of glycogen to produce glucose-1-phosphate, and plays a central role in maintaining cellular and organismal glucose homeostasis.</text>
</comment>
<dbReference type="CDD" id="cd04300">
    <property type="entry name" value="GT35_Glycogen_Phosphorylase"/>
    <property type="match status" value="1"/>
</dbReference>
<evidence type="ECO:0000256" key="2">
    <source>
        <dbReference type="ARBA" id="ARBA00006047"/>
    </source>
</evidence>
<accession>A0ABX4YNZ2</accession>
<comment type="cofactor">
    <cofactor evidence="1 7">
        <name>pyridoxal 5'-phosphate</name>
        <dbReference type="ChEBI" id="CHEBI:597326"/>
    </cofactor>
</comment>
<evidence type="ECO:0000256" key="6">
    <source>
        <dbReference type="ARBA" id="ARBA00023277"/>
    </source>
</evidence>
<dbReference type="InterPro" id="IPR011833">
    <property type="entry name" value="Glycg_phsphrylas"/>
</dbReference>
<dbReference type="Proteomes" id="UP000094669">
    <property type="component" value="Unassembled WGS sequence"/>
</dbReference>